<dbReference type="Proteomes" id="UP000297318">
    <property type="component" value="Unassembled WGS sequence"/>
</dbReference>
<reference evidence="1 2" key="1">
    <citation type="submission" date="2018-11" db="EMBL/GenBank/DDBJ databases">
        <title>Complete genome sequencing of the Actinobacteria Serinibacter sp. K3-2.</title>
        <authorList>
            <person name="Rakitin A.L."/>
            <person name="Beletsky A.V."/>
            <person name="Mardanov A.V."/>
            <person name="Ravin N.V."/>
            <person name="Gromova A.S."/>
            <person name="Filippova S.N."/>
            <person name="Gal'Chenko V.F."/>
        </authorList>
    </citation>
    <scope>NUCLEOTIDE SEQUENCE [LARGE SCALE GENOMIC DNA]</scope>
    <source>
        <strain evidence="1 2">K3-2</strain>
    </source>
</reference>
<proteinExistence type="predicted"/>
<dbReference type="AlphaFoldDB" id="A0A4Z1E3W9"/>
<accession>A0A4Z1E3W9</accession>
<comment type="caution">
    <text evidence="1">The sequence shown here is derived from an EMBL/GenBank/DDBJ whole genome shotgun (WGS) entry which is preliminary data.</text>
</comment>
<protein>
    <submittedName>
        <fullName evidence="1">Uncharacterized protein</fullName>
    </submittedName>
</protein>
<evidence type="ECO:0000313" key="1">
    <source>
        <dbReference type="EMBL" id="TGO06636.1"/>
    </source>
</evidence>
<keyword evidence="2" id="KW-1185">Reference proteome</keyword>
<name>A0A4Z1E3W9_9MICO</name>
<dbReference type="OrthoDB" id="3579809at2"/>
<organism evidence="1 2">
    <name type="scientific">Serinibacter arcticus</name>
    <dbReference type="NCBI Taxonomy" id="1655435"/>
    <lineage>
        <taxon>Bacteria</taxon>
        <taxon>Bacillati</taxon>
        <taxon>Actinomycetota</taxon>
        <taxon>Actinomycetes</taxon>
        <taxon>Micrococcales</taxon>
        <taxon>Beutenbergiaceae</taxon>
        <taxon>Serinibacter</taxon>
    </lineage>
</organism>
<dbReference type="RefSeq" id="WP_135848795.1">
    <property type="nucleotide sequence ID" value="NZ_RHPJ01000001.1"/>
</dbReference>
<gene>
    <name evidence="1" type="ORF">SERN_0828</name>
</gene>
<evidence type="ECO:0000313" key="2">
    <source>
        <dbReference type="Proteomes" id="UP000297318"/>
    </source>
</evidence>
<sequence length="79" mass="9107">MADPTHRKRLDKAAEAIASMTDPLDRLDAARAAREQFERLELEQVRTLREHGTTWSRIGALYGLTKQGAQQRFRSRLKD</sequence>
<dbReference type="EMBL" id="RHPJ01000001">
    <property type="protein sequence ID" value="TGO06636.1"/>
    <property type="molecule type" value="Genomic_DNA"/>
</dbReference>